<proteinExistence type="predicted"/>
<reference evidence="1" key="2">
    <citation type="journal article" date="2015" name="Fish Shellfish Immunol.">
        <title>Early steps in the European eel (Anguilla anguilla)-Vibrio vulnificus interaction in the gills: Role of the RtxA13 toxin.</title>
        <authorList>
            <person name="Callol A."/>
            <person name="Pajuelo D."/>
            <person name="Ebbesson L."/>
            <person name="Teles M."/>
            <person name="MacKenzie S."/>
            <person name="Amaro C."/>
        </authorList>
    </citation>
    <scope>NUCLEOTIDE SEQUENCE</scope>
</reference>
<dbReference type="EMBL" id="GBXM01014271">
    <property type="protein sequence ID" value="JAH94306.1"/>
    <property type="molecule type" value="Transcribed_RNA"/>
</dbReference>
<dbReference type="AlphaFoldDB" id="A0A0E9WVU8"/>
<organism evidence="1">
    <name type="scientific">Anguilla anguilla</name>
    <name type="common">European freshwater eel</name>
    <name type="synonym">Muraena anguilla</name>
    <dbReference type="NCBI Taxonomy" id="7936"/>
    <lineage>
        <taxon>Eukaryota</taxon>
        <taxon>Metazoa</taxon>
        <taxon>Chordata</taxon>
        <taxon>Craniata</taxon>
        <taxon>Vertebrata</taxon>
        <taxon>Euteleostomi</taxon>
        <taxon>Actinopterygii</taxon>
        <taxon>Neopterygii</taxon>
        <taxon>Teleostei</taxon>
        <taxon>Anguilliformes</taxon>
        <taxon>Anguillidae</taxon>
        <taxon>Anguilla</taxon>
    </lineage>
</organism>
<protein>
    <submittedName>
        <fullName evidence="1">Uncharacterized protein</fullName>
    </submittedName>
</protein>
<evidence type="ECO:0000313" key="1">
    <source>
        <dbReference type="EMBL" id="JAH94306.1"/>
    </source>
</evidence>
<accession>A0A0E9WVU8</accession>
<sequence>MKSSLFLRFFCCFFRAVLMPHSCSVLRARQCFKENVN</sequence>
<reference evidence="1" key="1">
    <citation type="submission" date="2014-11" db="EMBL/GenBank/DDBJ databases">
        <authorList>
            <person name="Amaro Gonzalez C."/>
        </authorList>
    </citation>
    <scope>NUCLEOTIDE SEQUENCE</scope>
</reference>
<name>A0A0E9WVU8_ANGAN</name>